<keyword evidence="5" id="KW-0378">Hydrolase</keyword>
<name>A0A1M7G9X0_9FLAO</name>
<organism evidence="16 17">
    <name type="scientific">Flavobacterium saccharophilum</name>
    <dbReference type="NCBI Taxonomy" id="29534"/>
    <lineage>
        <taxon>Bacteria</taxon>
        <taxon>Pseudomonadati</taxon>
        <taxon>Bacteroidota</taxon>
        <taxon>Flavobacteriia</taxon>
        <taxon>Flavobacteriales</taxon>
        <taxon>Flavobacteriaceae</taxon>
        <taxon>Flavobacterium</taxon>
    </lineage>
</organism>
<dbReference type="InterPro" id="IPR000421">
    <property type="entry name" value="FA58C"/>
</dbReference>
<evidence type="ECO:0000256" key="8">
    <source>
        <dbReference type="ARBA" id="ARBA00023136"/>
    </source>
</evidence>
<dbReference type="InterPro" id="IPR017853">
    <property type="entry name" value="GH"/>
</dbReference>
<keyword evidence="11" id="KW-0961">Cell wall biogenesis/degradation</keyword>
<evidence type="ECO:0000256" key="3">
    <source>
        <dbReference type="ARBA" id="ARBA00022692"/>
    </source>
</evidence>
<evidence type="ECO:0000313" key="17">
    <source>
        <dbReference type="Proteomes" id="UP000184121"/>
    </source>
</evidence>
<dbReference type="AlphaFoldDB" id="A0A1M7G9X0"/>
<dbReference type="EMBL" id="FRBY01000003">
    <property type="protein sequence ID" value="SHM12898.1"/>
    <property type="molecule type" value="Genomic_DNA"/>
</dbReference>
<dbReference type="SUPFAM" id="SSF50405">
    <property type="entry name" value="Actin-crosslinking proteins"/>
    <property type="match status" value="1"/>
</dbReference>
<keyword evidence="7" id="KW-1133">Transmembrane helix</keyword>
<gene>
    <name evidence="16" type="ORF">SAMN05444366_2450</name>
</gene>
<evidence type="ECO:0000256" key="6">
    <source>
        <dbReference type="ARBA" id="ARBA00022968"/>
    </source>
</evidence>
<keyword evidence="10" id="KW-0326">Glycosidase</keyword>
<sequence>MKLKILSAVLLYLIFNSSAFSQALTSADFLKTNGTVIRKNNGTGAIVNLRGTNLGSWLSMEYWMGPLGTGSLNRSQWTATAFSTYAGTNVQNVFDRNLTTRWSSGQAQAPDQYFTVDLGKKSIFNRISFEAAGFTGDYARGYKIEVSDDSISWETAVSGTATTENVFLQLPNIYYKRYVKITQTGTASANYWSIAEFNLYMEDDIAVRNSLYDRFGVAAADTLLDGFQNTWITTTDLNNIKNMGMNMVRVPFYWMEVMNNDGTIKTNGFTQLDWVIAQCSSRGMYVILDLHGAPGGINGFITSGQAYINNYWTDATSQQMTINLWKALANRYKTNPAVAAYDLLNEPLSSNQTLYPISQFYNTLYQQIRAIDANHIISIGAFPGFSFVEPPSTYGWTNVLYQVHNYNEDKTNYNSQSGFIDAILLDIANHQNNWNVPVLAGEFNFWNFPDLWQKYLRGLNALNASWSNWAYKVKRVDSPVENWGYYQGNTNPAPDIHYDSSSVIQSKWSMFGTSSFTANTTLINTVTPYTTVVPSVPPIGRTIWLKGNNDKYVSTEGNSNPMTCTRSTYAGWELFQVVDAGAGKIALKGSNNLYVSSENGTSSMICNKTTIGASESFTFINVGDWKVALKGNNGKYVCSMNGTSPVICDKAEIAVWESFTWGDGTSTAKKSLVQPQEEDIDQGNLIYPNPASNTFHIKAEINQYAIKIYNNAGTLVKNIEKSSDAEDINVENLPAGVYCVKIEGEGKVVNKKLMIK</sequence>
<keyword evidence="3" id="KW-0812">Transmembrane</keyword>
<evidence type="ECO:0000259" key="15">
    <source>
        <dbReference type="PROSITE" id="PS50022"/>
    </source>
</evidence>
<keyword evidence="2" id="KW-1003">Cell membrane</keyword>
<comment type="subcellular location">
    <subcellularLocation>
        <location evidence="1">Cell membrane</location>
        <topology evidence="1">Single-pass type II membrane protein</topology>
    </subcellularLocation>
</comment>
<feature type="signal peptide" evidence="14">
    <location>
        <begin position="1"/>
        <end position="21"/>
    </location>
</feature>
<dbReference type="InterPro" id="IPR026444">
    <property type="entry name" value="Secre_tail"/>
</dbReference>
<keyword evidence="9" id="KW-0325">Glycoprotein</keyword>
<evidence type="ECO:0000256" key="4">
    <source>
        <dbReference type="ARBA" id="ARBA00022729"/>
    </source>
</evidence>
<dbReference type="RefSeq" id="WP_072972737.1">
    <property type="nucleotide sequence ID" value="NZ_FRBY01000003.1"/>
</dbReference>
<reference evidence="17" key="1">
    <citation type="submission" date="2016-11" db="EMBL/GenBank/DDBJ databases">
        <authorList>
            <person name="Varghese N."/>
            <person name="Submissions S."/>
        </authorList>
    </citation>
    <scope>NUCLEOTIDE SEQUENCE [LARGE SCALE GENOMIC DNA]</scope>
    <source>
        <strain evidence="17">DSM 1811</strain>
    </source>
</reference>
<dbReference type="Pfam" id="PF00150">
    <property type="entry name" value="Cellulase"/>
    <property type="match status" value="1"/>
</dbReference>
<dbReference type="SUPFAM" id="SSF51445">
    <property type="entry name" value="(Trans)glycosidases"/>
    <property type="match status" value="1"/>
</dbReference>
<feature type="domain" description="F5/8 type C" evidence="15">
    <location>
        <begin position="59"/>
        <end position="202"/>
    </location>
</feature>
<dbReference type="STRING" id="29534.SAMN05444366_2450"/>
<dbReference type="GO" id="GO:0005886">
    <property type="term" value="C:plasma membrane"/>
    <property type="evidence" value="ECO:0007669"/>
    <property type="project" value="UniProtKB-SubCell"/>
</dbReference>
<dbReference type="Gene3D" id="2.80.10.50">
    <property type="match status" value="2"/>
</dbReference>
<dbReference type="GO" id="GO:0005576">
    <property type="term" value="C:extracellular region"/>
    <property type="evidence" value="ECO:0007669"/>
    <property type="project" value="TreeGrafter"/>
</dbReference>
<dbReference type="OrthoDB" id="9800955at2"/>
<dbReference type="SUPFAM" id="SSF49785">
    <property type="entry name" value="Galactose-binding domain-like"/>
    <property type="match status" value="1"/>
</dbReference>
<evidence type="ECO:0000256" key="14">
    <source>
        <dbReference type="SAM" id="SignalP"/>
    </source>
</evidence>
<comment type="function">
    <text evidence="12">Glucosidase involved in the degradation of cellulosic biomass. Active on lichenan.</text>
</comment>
<evidence type="ECO:0000256" key="9">
    <source>
        <dbReference type="ARBA" id="ARBA00023180"/>
    </source>
</evidence>
<proteinExistence type="predicted"/>
<keyword evidence="6" id="KW-0735">Signal-anchor</keyword>
<accession>A0A1M7G9X0</accession>
<dbReference type="InterPro" id="IPR001547">
    <property type="entry name" value="Glyco_hydro_5"/>
</dbReference>
<dbReference type="Pfam" id="PF00754">
    <property type="entry name" value="F5_F8_type_C"/>
    <property type="match status" value="1"/>
</dbReference>
<evidence type="ECO:0000256" key="10">
    <source>
        <dbReference type="ARBA" id="ARBA00023295"/>
    </source>
</evidence>
<dbReference type="Pfam" id="PF18962">
    <property type="entry name" value="Por_Secre_tail"/>
    <property type="match status" value="1"/>
</dbReference>
<feature type="chain" id="PRO_5013246487" description="Exo-1,3-beta-glucanase D" evidence="14">
    <location>
        <begin position="22"/>
        <end position="756"/>
    </location>
</feature>
<dbReference type="GO" id="GO:0009251">
    <property type="term" value="P:glucan catabolic process"/>
    <property type="evidence" value="ECO:0007669"/>
    <property type="project" value="TreeGrafter"/>
</dbReference>
<dbReference type="InterPro" id="IPR008979">
    <property type="entry name" value="Galactose-bd-like_sf"/>
</dbReference>
<dbReference type="PANTHER" id="PTHR31297:SF34">
    <property type="entry name" value="GLUCAN 1,3-BETA-GLUCOSIDASE 2"/>
    <property type="match status" value="1"/>
</dbReference>
<dbReference type="Gene3D" id="2.60.120.260">
    <property type="entry name" value="Galactose-binding domain-like"/>
    <property type="match status" value="1"/>
</dbReference>
<dbReference type="PANTHER" id="PTHR31297">
    <property type="entry name" value="GLUCAN ENDO-1,6-BETA-GLUCOSIDASE B"/>
    <property type="match status" value="1"/>
</dbReference>
<dbReference type="GO" id="GO:0008422">
    <property type="term" value="F:beta-glucosidase activity"/>
    <property type="evidence" value="ECO:0007669"/>
    <property type="project" value="TreeGrafter"/>
</dbReference>
<dbReference type="CDD" id="cd23342">
    <property type="entry name" value="beta-trefoil_FSCN_ZgPorA-like"/>
    <property type="match status" value="1"/>
</dbReference>
<evidence type="ECO:0000256" key="13">
    <source>
        <dbReference type="ARBA" id="ARBA00041260"/>
    </source>
</evidence>
<evidence type="ECO:0000313" key="16">
    <source>
        <dbReference type="EMBL" id="SHM12898.1"/>
    </source>
</evidence>
<evidence type="ECO:0000256" key="1">
    <source>
        <dbReference type="ARBA" id="ARBA00004401"/>
    </source>
</evidence>
<dbReference type="GO" id="GO:0009986">
    <property type="term" value="C:cell surface"/>
    <property type="evidence" value="ECO:0007669"/>
    <property type="project" value="TreeGrafter"/>
</dbReference>
<keyword evidence="17" id="KW-1185">Reference proteome</keyword>
<evidence type="ECO:0000256" key="2">
    <source>
        <dbReference type="ARBA" id="ARBA00022475"/>
    </source>
</evidence>
<evidence type="ECO:0000256" key="5">
    <source>
        <dbReference type="ARBA" id="ARBA00022801"/>
    </source>
</evidence>
<dbReference type="PROSITE" id="PS50022">
    <property type="entry name" value="FA58C_3"/>
    <property type="match status" value="1"/>
</dbReference>
<keyword evidence="4 14" id="KW-0732">Signal</keyword>
<dbReference type="Gene3D" id="3.20.20.80">
    <property type="entry name" value="Glycosidases"/>
    <property type="match status" value="1"/>
</dbReference>
<evidence type="ECO:0000256" key="11">
    <source>
        <dbReference type="ARBA" id="ARBA00023316"/>
    </source>
</evidence>
<evidence type="ECO:0000256" key="12">
    <source>
        <dbReference type="ARBA" id="ARBA00037126"/>
    </source>
</evidence>
<dbReference type="Proteomes" id="UP000184121">
    <property type="component" value="Unassembled WGS sequence"/>
</dbReference>
<evidence type="ECO:0000256" key="7">
    <source>
        <dbReference type="ARBA" id="ARBA00022989"/>
    </source>
</evidence>
<dbReference type="InterPro" id="IPR050386">
    <property type="entry name" value="Glycosyl_hydrolase_5"/>
</dbReference>
<dbReference type="InterPro" id="IPR008999">
    <property type="entry name" value="Actin-crosslinking"/>
</dbReference>
<dbReference type="GO" id="GO:0071555">
    <property type="term" value="P:cell wall organization"/>
    <property type="evidence" value="ECO:0007669"/>
    <property type="project" value="UniProtKB-KW"/>
</dbReference>
<keyword evidence="8" id="KW-0472">Membrane</keyword>
<dbReference type="NCBIfam" id="TIGR04183">
    <property type="entry name" value="Por_Secre_tail"/>
    <property type="match status" value="1"/>
</dbReference>
<protein>
    <recommendedName>
        <fullName evidence="13">Exo-1,3-beta-glucanase D</fullName>
    </recommendedName>
</protein>